<dbReference type="PANTHER" id="PTHR30570:SF1">
    <property type="entry name" value="PHOSPHATE-BINDING PROTEIN PSTS"/>
    <property type="match status" value="1"/>
</dbReference>
<evidence type="ECO:0000256" key="2">
    <source>
        <dbReference type="SAM" id="MobiDB-lite"/>
    </source>
</evidence>
<name>A0A928ZS56_LEPEC</name>
<feature type="region of interest" description="Disordered" evidence="2">
    <location>
        <begin position="23"/>
        <end position="74"/>
    </location>
</feature>
<feature type="chain" id="PRO_5036689485" evidence="3">
    <location>
        <begin position="22"/>
        <end position="356"/>
    </location>
</feature>
<evidence type="ECO:0000313" key="6">
    <source>
        <dbReference type="Proteomes" id="UP000615026"/>
    </source>
</evidence>
<evidence type="ECO:0000256" key="1">
    <source>
        <dbReference type="ARBA" id="ARBA00022729"/>
    </source>
</evidence>
<keyword evidence="1 3" id="KW-0732">Signal</keyword>
<protein>
    <submittedName>
        <fullName evidence="5">Substrate-binding domain-containing protein</fullName>
    </submittedName>
</protein>
<feature type="domain" description="PBP" evidence="4">
    <location>
        <begin position="81"/>
        <end position="325"/>
    </location>
</feature>
<gene>
    <name evidence="5" type="ORF">IQ260_03190</name>
</gene>
<dbReference type="EMBL" id="JADEXP010000014">
    <property type="protein sequence ID" value="MBE9065652.1"/>
    <property type="molecule type" value="Genomic_DNA"/>
</dbReference>
<dbReference type="AlphaFoldDB" id="A0A928ZS56"/>
<feature type="signal peptide" evidence="3">
    <location>
        <begin position="1"/>
        <end position="21"/>
    </location>
</feature>
<accession>A0A928ZS56</accession>
<dbReference type="InterPro" id="IPR024370">
    <property type="entry name" value="PBP_domain"/>
</dbReference>
<sequence length="356" mass="38859">MNQWSYPVVLILAVLSLYGCAQTTDSGSTDPPAPTSNEQPTTDTSDDAASTTSNNHPISVSPQPPFPDSKVNLPPVESLEVKGDMTVAGSSTVFPLTKTMYQMFVEDGYAGVIRIDALGTEEGFNLFCREGRSDIVNASRAIKPEETAACTAIGRQPVSFRVGTDALVVVVNAQNNFINQIDLENLSILFSAEKWSDVNPNYPEEPITRFVPSLDSGTLDFFVQTVYGGELEPLLQAPNTQLSNTSEALLNGVNQNPYSVAILNYAFYHKNANTLKALSINGIEANSTTVEKSQYPLARPLFIYSDIQILKSKPQVAAFINFYLNNVYQGIAQVGYFPNNSDVLDQEKTKFLKAIN</sequence>
<dbReference type="RefSeq" id="WP_193990778.1">
    <property type="nucleotide sequence ID" value="NZ_JADEXP010000014.1"/>
</dbReference>
<dbReference type="InterPro" id="IPR050811">
    <property type="entry name" value="Phosphate_ABC_transporter"/>
</dbReference>
<reference evidence="5" key="1">
    <citation type="submission" date="2020-10" db="EMBL/GenBank/DDBJ databases">
        <authorList>
            <person name="Castelo-Branco R."/>
            <person name="Eusebio N."/>
            <person name="Adriana R."/>
            <person name="Vieira A."/>
            <person name="Brugerolle De Fraissinette N."/>
            <person name="Rezende De Castro R."/>
            <person name="Schneider M.P."/>
            <person name="Vasconcelos V."/>
            <person name="Leao P.N."/>
        </authorList>
    </citation>
    <scope>NUCLEOTIDE SEQUENCE</scope>
    <source>
        <strain evidence="5">LEGE 11479</strain>
    </source>
</reference>
<organism evidence="5 6">
    <name type="scientific">Leptolyngbya cf. ectocarpi LEGE 11479</name>
    <dbReference type="NCBI Taxonomy" id="1828722"/>
    <lineage>
        <taxon>Bacteria</taxon>
        <taxon>Bacillati</taxon>
        <taxon>Cyanobacteriota</taxon>
        <taxon>Cyanophyceae</taxon>
        <taxon>Leptolyngbyales</taxon>
        <taxon>Leptolyngbyaceae</taxon>
        <taxon>Leptolyngbya group</taxon>
        <taxon>Leptolyngbya</taxon>
    </lineage>
</organism>
<evidence type="ECO:0000256" key="3">
    <source>
        <dbReference type="SAM" id="SignalP"/>
    </source>
</evidence>
<dbReference type="PANTHER" id="PTHR30570">
    <property type="entry name" value="PERIPLASMIC PHOSPHATE BINDING COMPONENT OF PHOSPHATE ABC TRANSPORTER"/>
    <property type="match status" value="1"/>
</dbReference>
<keyword evidence="6" id="KW-1185">Reference proteome</keyword>
<comment type="caution">
    <text evidence="5">The sequence shown here is derived from an EMBL/GenBank/DDBJ whole genome shotgun (WGS) entry which is preliminary data.</text>
</comment>
<feature type="compositionally biased region" description="Polar residues" evidence="2">
    <location>
        <begin position="23"/>
        <end position="40"/>
    </location>
</feature>
<evidence type="ECO:0000313" key="5">
    <source>
        <dbReference type="EMBL" id="MBE9065652.1"/>
    </source>
</evidence>
<proteinExistence type="predicted"/>
<feature type="compositionally biased region" description="Low complexity" evidence="2">
    <location>
        <begin position="41"/>
        <end position="53"/>
    </location>
</feature>
<dbReference type="Proteomes" id="UP000615026">
    <property type="component" value="Unassembled WGS sequence"/>
</dbReference>
<dbReference type="Gene3D" id="3.40.190.10">
    <property type="entry name" value="Periplasmic binding protein-like II"/>
    <property type="match status" value="2"/>
</dbReference>
<dbReference type="Pfam" id="PF12849">
    <property type="entry name" value="PBP_like_2"/>
    <property type="match status" value="1"/>
</dbReference>
<dbReference type="SUPFAM" id="SSF53850">
    <property type="entry name" value="Periplasmic binding protein-like II"/>
    <property type="match status" value="1"/>
</dbReference>
<evidence type="ECO:0000259" key="4">
    <source>
        <dbReference type="Pfam" id="PF12849"/>
    </source>
</evidence>